<sequence>MHLYGACLALFLLKINDRWARKDNKRKTIIVYSLNDQSLHYAITNTEGLVEFYYPEIAANKQTDFSYFYKNNTLKFCTKDAEYAITDTPGNLGISITTKGKTYRWKGNTEVREGSLAALLKKAYNNVTKIR</sequence>
<proteinExistence type="predicted"/>
<dbReference type="HOGENOM" id="CLU_1925661_0_0_10"/>
<accession>C9LHZ1</accession>
<dbReference type="EMBL" id="ACIJ02000022">
    <property type="protein sequence ID" value="EEX71107.1"/>
    <property type="molecule type" value="Genomic_DNA"/>
</dbReference>
<evidence type="ECO:0000313" key="1">
    <source>
        <dbReference type="EMBL" id="EEX71107.1"/>
    </source>
</evidence>
<comment type="caution">
    <text evidence="1">The sequence shown here is derived from an EMBL/GenBank/DDBJ whole genome shotgun (WGS) entry which is preliminary data.</text>
</comment>
<dbReference type="AlphaFoldDB" id="C9LHZ1"/>
<organism evidence="1 2">
    <name type="scientific">Alloprevotella tannerae ATCC 51259</name>
    <dbReference type="NCBI Taxonomy" id="626522"/>
    <lineage>
        <taxon>Bacteria</taxon>
        <taxon>Pseudomonadati</taxon>
        <taxon>Bacteroidota</taxon>
        <taxon>Bacteroidia</taxon>
        <taxon>Bacteroidales</taxon>
        <taxon>Prevotellaceae</taxon>
        <taxon>Alloprevotella</taxon>
    </lineage>
</organism>
<name>C9LHZ1_9BACT</name>
<evidence type="ECO:0000313" key="2">
    <source>
        <dbReference type="Proteomes" id="UP000003460"/>
    </source>
</evidence>
<protein>
    <submittedName>
        <fullName evidence="1">Uncharacterized protein</fullName>
    </submittedName>
</protein>
<gene>
    <name evidence="1" type="ORF">GCWU000325_01845</name>
</gene>
<keyword evidence="2" id="KW-1185">Reference proteome</keyword>
<reference evidence="1" key="1">
    <citation type="submission" date="2009-09" db="EMBL/GenBank/DDBJ databases">
        <authorList>
            <person name="Weinstock G."/>
            <person name="Sodergren E."/>
            <person name="Clifton S."/>
            <person name="Fulton L."/>
            <person name="Fulton B."/>
            <person name="Courtney L."/>
            <person name="Fronick C."/>
            <person name="Harrison M."/>
            <person name="Strong C."/>
            <person name="Farmer C."/>
            <person name="Delahaunty K."/>
            <person name="Markovic C."/>
            <person name="Hall O."/>
            <person name="Minx P."/>
            <person name="Tomlinson C."/>
            <person name="Mitreva M."/>
            <person name="Nelson J."/>
            <person name="Hou S."/>
            <person name="Wollam A."/>
            <person name="Pepin K.H."/>
            <person name="Johnson M."/>
            <person name="Bhonagiri V."/>
            <person name="Nash W.E."/>
            <person name="Warren W."/>
            <person name="Chinwalla A."/>
            <person name="Mardis E.R."/>
            <person name="Wilson R.K."/>
        </authorList>
    </citation>
    <scope>NUCLEOTIDE SEQUENCE [LARGE SCALE GENOMIC DNA]</scope>
    <source>
        <strain evidence="1">ATCC 51259</strain>
    </source>
</reference>
<dbReference type="Proteomes" id="UP000003460">
    <property type="component" value="Unassembled WGS sequence"/>
</dbReference>
<dbReference type="STRING" id="626522.GCWU000325_01845"/>